<protein>
    <submittedName>
        <fullName evidence="2">Uncharacterized protein</fullName>
    </submittedName>
</protein>
<comment type="caution">
    <text evidence="2">The sequence shown here is derived from an EMBL/GenBank/DDBJ whole genome shotgun (WGS) entry which is preliminary data.</text>
</comment>
<keyword evidence="3" id="KW-1185">Reference proteome</keyword>
<feature type="compositionally biased region" description="Basic and acidic residues" evidence="1">
    <location>
        <begin position="151"/>
        <end position="165"/>
    </location>
</feature>
<evidence type="ECO:0000256" key="1">
    <source>
        <dbReference type="SAM" id="MobiDB-lite"/>
    </source>
</evidence>
<dbReference type="Proteomes" id="UP000215377">
    <property type="component" value="Unassembled WGS sequence"/>
</dbReference>
<evidence type="ECO:0000313" key="2">
    <source>
        <dbReference type="EMBL" id="OWU74776.1"/>
    </source>
</evidence>
<evidence type="ECO:0000313" key="3">
    <source>
        <dbReference type="Proteomes" id="UP000215377"/>
    </source>
</evidence>
<dbReference type="OrthoDB" id="7827984at2"/>
<name>A0A225NL45_9RHOB</name>
<reference evidence="2 3" key="1">
    <citation type="submission" date="2013-04" db="EMBL/GenBank/DDBJ databases">
        <title>Oceanicola sp. 22II1-22F33 Genome Sequencing.</title>
        <authorList>
            <person name="Lai Q."/>
            <person name="Li G."/>
            <person name="Shao Z."/>
        </authorList>
    </citation>
    <scope>NUCLEOTIDE SEQUENCE [LARGE SCALE GENOMIC DNA]</scope>
    <source>
        <strain evidence="2 3">22II1-22F33</strain>
    </source>
</reference>
<feature type="region of interest" description="Disordered" evidence="1">
    <location>
        <begin position="143"/>
        <end position="165"/>
    </location>
</feature>
<sequence length="165" mass="18267">MPTSFQTDDSAIAISLFRDLGTGQWFVARMDLSFGNVLHQIRFRSASPLEQAFCATFVDRLRDYLPRRPDPTVLADSSVSFQLDHVVLKGIRVIATRVMDGYQTIVVRFASALGALTSILAPGYRPDPVAQALEEPEQHEALTVQAQAEPAQDKIAEPDRVPSRI</sequence>
<gene>
    <name evidence="2" type="ORF">ATO3_09245</name>
</gene>
<accession>A0A225NL45</accession>
<dbReference type="AlphaFoldDB" id="A0A225NL45"/>
<dbReference type="RefSeq" id="WP_088649571.1">
    <property type="nucleotide sequence ID" value="NZ_AQQR01000003.1"/>
</dbReference>
<organism evidence="2 3">
    <name type="scientific">Marinibacterium profundimaris</name>
    <dbReference type="NCBI Taxonomy" id="1679460"/>
    <lineage>
        <taxon>Bacteria</taxon>
        <taxon>Pseudomonadati</taxon>
        <taxon>Pseudomonadota</taxon>
        <taxon>Alphaproteobacteria</taxon>
        <taxon>Rhodobacterales</taxon>
        <taxon>Paracoccaceae</taxon>
        <taxon>Marinibacterium</taxon>
    </lineage>
</organism>
<proteinExistence type="predicted"/>
<dbReference type="EMBL" id="AQQR01000003">
    <property type="protein sequence ID" value="OWU74776.1"/>
    <property type="molecule type" value="Genomic_DNA"/>
</dbReference>